<reference evidence="2" key="1">
    <citation type="submission" date="2016-01" db="EMBL/GenBank/DDBJ databases">
        <authorList>
            <person name="Peeters C."/>
        </authorList>
    </citation>
    <scope>NUCLEOTIDE SEQUENCE [LARGE SCALE GENOMIC DNA]</scope>
    <source>
        <strain evidence="2">LMG 22934</strain>
    </source>
</reference>
<name>A0A158FY65_9BURK</name>
<evidence type="ECO:0008006" key="4">
    <source>
        <dbReference type="Google" id="ProtNLM"/>
    </source>
</evidence>
<gene>
    <name evidence="2" type="ORF">AWB65_01376</name>
</gene>
<keyword evidence="3" id="KW-1185">Reference proteome</keyword>
<keyword evidence="1" id="KW-0732">Signal</keyword>
<feature type="signal peptide" evidence="1">
    <location>
        <begin position="1"/>
        <end position="23"/>
    </location>
</feature>
<protein>
    <recommendedName>
        <fullName evidence="4">Lipoprotein</fullName>
    </recommendedName>
</protein>
<organism evidence="2 3">
    <name type="scientific">Caballeronia humi</name>
    <dbReference type="NCBI Taxonomy" id="326474"/>
    <lineage>
        <taxon>Bacteria</taxon>
        <taxon>Pseudomonadati</taxon>
        <taxon>Pseudomonadota</taxon>
        <taxon>Betaproteobacteria</taxon>
        <taxon>Burkholderiales</taxon>
        <taxon>Burkholderiaceae</taxon>
        <taxon>Caballeronia</taxon>
    </lineage>
</organism>
<proteinExistence type="predicted"/>
<dbReference type="RefSeq" id="WP_087666422.1">
    <property type="nucleotide sequence ID" value="NZ_FCNW02000004.1"/>
</dbReference>
<accession>A0A158FY65</accession>
<feature type="chain" id="PRO_5011117953" description="Lipoprotein" evidence="1">
    <location>
        <begin position="24"/>
        <end position="84"/>
    </location>
</feature>
<dbReference type="AlphaFoldDB" id="A0A158FY65"/>
<evidence type="ECO:0000256" key="1">
    <source>
        <dbReference type="SAM" id="SignalP"/>
    </source>
</evidence>
<comment type="caution">
    <text evidence="2">The sequence shown here is derived from an EMBL/GenBank/DDBJ whole genome shotgun (WGS) entry which is preliminary data.</text>
</comment>
<dbReference type="OrthoDB" id="9135918at2"/>
<evidence type="ECO:0000313" key="3">
    <source>
        <dbReference type="Proteomes" id="UP000054977"/>
    </source>
</evidence>
<dbReference type="EMBL" id="FCNW02000004">
    <property type="protein sequence ID" value="SAL24603.1"/>
    <property type="molecule type" value="Genomic_DNA"/>
</dbReference>
<dbReference type="Proteomes" id="UP000054977">
    <property type="component" value="Unassembled WGS sequence"/>
</dbReference>
<sequence length="84" mass="8552">MKARLLIAATAVALCAVTGAGYAQEAQDDALAGAQEKTVEAPRPLSSDDWTSYGGAQDSKSMAASGYRQGSCSAPASCDTFFGQ</sequence>
<evidence type="ECO:0000313" key="2">
    <source>
        <dbReference type="EMBL" id="SAL24603.1"/>
    </source>
</evidence>